<evidence type="ECO:0000256" key="1">
    <source>
        <dbReference type="SAM" id="Phobius"/>
    </source>
</evidence>
<reference evidence="3 4" key="1">
    <citation type="journal article" date="2018" name="BMC Genomics">
        <title>Comparative genome analyses reveal sequence features reflecting distinct modes of host-adaptation between dicot and monocot powdery mildew.</title>
        <authorList>
            <person name="Wu Y."/>
            <person name="Ma X."/>
            <person name="Pan Z."/>
            <person name="Kale S.D."/>
            <person name="Song Y."/>
            <person name="King H."/>
            <person name="Zhang Q."/>
            <person name="Presley C."/>
            <person name="Deng X."/>
            <person name="Wei C.I."/>
            <person name="Xiao S."/>
        </authorList>
    </citation>
    <scope>NUCLEOTIDE SEQUENCE [LARGE SCALE GENOMIC DNA]</scope>
    <source>
        <strain evidence="3">UCSC1</strain>
    </source>
</reference>
<evidence type="ECO:0000313" key="3">
    <source>
        <dbReference type="EMBL" id="RKF65706.1"/>
    </source>
</evidence>
<feature type="signal peptide" evidence="2">
    <location>
        <begin position="1"/>
        <end position="20"/>
    </location>
</feature>
<evidence type="ECO:0000313" key="4">
    <source>
        <dbReference type="Proteomes" id="UP000285405"/>
    </source>
</evidence>
<gene>
    <name evidence="3" type="ORF">GcC1_117020</name>
</gene>
<evidence type="ECO:0000256" key="2">
    <source>
        <dbReference type="SAM" id="SignalP"/>
    </source>
</evidence>
<proteinExistence type="predicted"/>
<dbReference type="EMBL" id="MCBR01011708">
    <property type="protein sequence ID" value="RKF65706.1"/>
    <property type="molecule type" value="Genomic_DNA"/>
</dbReference>
<keyword evidence="1" id="KW-0812">Transmembrane</keyword>
<accession>A0A420I7T0</accession>
<protein>
    <recommendedName>
        <fullName evidence="5">Secreted effector protein</fullName>
    </recommendedName>
</protein>
<keyword evidence="1" id="KW-1133">Transmembrane helix</keyword>
<dbReference type="Proteomes" id="UP000285405">
    <property type="component" value="Unassembled WGS sequence"/>
</dbReference>
<dbReference type="AlphaFoldDB" id="A0A420I7T0"/>
<feature type="transmembrane region" description="Helical" evidence="1">
    <location>
        <begin position="150"/>
        <end position="168"/>
    </location>
</feature>
<keyword evidence="1" id="KW-0472">Membrane</keyword>
<keyword evidence="2" id="KW-0732">Signal</keyword>
<comment type="caution">
    <text evidence="3">The sequence shown here is derived from an EMBL/GenBank/DDBJ whole genome shotgun (WGS) entry which is preliminary data.</text>
</comment>
<name>A0A420I7T0_9PEZI</name>
<feature type="chain" id="PRO_5019413146" description="Secreted effector protein" evidence="2">
    <location>
        <begin position="21"/>
        <end position="171"/>
    </location>
</feature>
<organism evidence="3 4">
    <name type="scientific">Golovinomyces cichoracearum</name>
    <dbReference type="NCBI Taxonomy" id="62708"/>
    <lineage>
        <taxon>Eukaryota</taxon>
        <taxon>Fungi</taxon>
        <taxon>Dikarya</taxon>
        <taxon>Ascomycota</taxon>
        <taxon>Pezizomycotina</taxon>
        <taxon>Leotiomycetes</taxon>
        <taxon>Erysiphales</taxon>
        <taxon>Erysiphaceae</taxon>
        <taxon>Golovinomyces</taxon>
    </lineage>
</organism>
<sequence length="171" mass="19213">MRLLCDVIIGFATVLQITLASSIIPIHSESFGVLARNPSSSIKEKKFLPHNVFAKREPPTPGTATCTSSIYSNSKLQQSLYRNCVAKKAKSAKFNRPLFPSFPGSNTFFPTPGPYFQIPAKAGFFPLNFLKNLFLGKHFFFFPPKLTHRFLVSKIFLLSLGCLVTFYLREI</sequence>
<evidence type="ECO:0008006" key="5">
    <source>
        <dbReference type="Google" id="ProtNLM"/>
    </source>
</evidence>